<dbReference type="SMART" id="SM00387">
    <property type="entry name" value="HATPase_c"/>
    <property type="match status" value="1"/>
</dbReference>
<dbReference type="PANTHER" id="PTHR43711:SF26">
    <property type="entry name" value="SENSOR HISTIDINE KINASE RCSC"/>
    <property type="match status" value="1"/>
</dbReference>
<evidence type="ECO:0000259" key="7">
    <source>
        <dbReference type="PROSITE" id="PS50109"/>
    </source>
</evidence>
<reference evidence="9" key="1">
    <citation type="submission" date="2016-05" db="EMBL/GenBank/DDBJ databases">
        <title>Draft genome sequences of four strains of Ehrlichia ruminantium, a tick-borne pathogen of ruminants, isolated from Zimbabwe, The Gambia and Ghana.</title>
        <authorList>
            <person name="Nakao R."/>
            <person name="Jongejan F."/>
            <person name="Sugimoto C."/>
        </authorList>
    </citation>
    <scope>NUCLEOTIDE SEQUENCE [LARGE SCALE GENOMIC DNA]</scope>
    <source>
        <strain evidence="9">Pokoase 417</strain>
    </source>
</reference>
<dbReference type="Gene3D" id="3.30.565.10">
    <property type="entry name" value="Histidine kinase-like ATPase, C-terminal domain"/>
    <property type="match status" value="1"/>
</dbReference>
<name>A0A170SK61_EHRRU</name>
<dbReference type="SUPFAM" id="SSF55874">
    <property type="entry name" value="ATPase domain of HSP90 chaperone/DNA topoisomerase II/histidine kinase"/>
    <property type="match status" value="1"/>
</dbReference>
<protein>
    <recommendedName>
        <fullName evidence="2">histidine kinase</fullName>
        <ecNumber evidence="2">2.7.13.3</ecNumber>
    </recommendedName>
</protein>
<dbReference type="InterPro" id="IPR005467">
    <property type="entry name" value="His_kinase_dom"/>
</dbReference>
<organism evidence="8 9">
    <name type="scientific">Ehrlichia ruminantium</name>
    <name type="common">heartwater rickettsia</name>
    <name type="synonym">Cowdria ruminantium</name>
    <dbReference type="NCBI Taxonomy" id="779"/>
    <lineage>
        <taxon>Bacteria</taxon>
        <taxon>Pseudomonadati</taxon>
        <taxon>Pseudomonadota</taxon>
        <taxon>Alphaproteobacteria</taxon>
        <taxon>Rickettsiales</taxon>
        <taxon>Anaplasmataceae</taxon>
        <taxon>Ehrlichia</taxon>
    </lineage>
</organism>
<evidence type="ECO:0000256" key="3">
    <source>
        <dbReference type="ARBA" id="ARBA00022553"/>
    </source>
</evidence>
<evidence type="ECO:0000313" key="9">
    <source>
        <dbReference type="Proteomes" id="UP000092731"/>
    </source>
</evidence>
<dbReference type="EC" id="2.7.13.3" evidence="2"/>
<sequence length="147" mass="16487">MMIPRAEQAKVHLEKVLPSDKVVMVADPKRIKQVIINLLSNSIKFTPENGTVKLVVRYNLEDKQIIIEIIDTGIGIAQQDLYKVMSVFGQVDSKHSRKYEGTGLGLPLSKKLVELMNGIFKIKSEPNSGTVITLTFPYTEDLQEQGF</sequence>
<gene>
    <name evidence="8" type="ORF">EHRUM3_03020</name>
</gene>
<dbReference type="InterPro" id="IPR050736">
    <property type="entry name" value="Sensor_HK_Regulatory"/>
</dbReference>
<dbReference type="GO" id="GO:0004673">
    <property type="term" value="F:protein histidine kinase activity"/>
    <property type="evidence" value="ECO:0007669"/>
    <property type="project" value="UniProtKB-EC"/>
</dbReference>
<dbReference type="GO" id="GO:0000160">
    <property type="term" value="P:phosphorelay signal transduction system"/>
    <property type="evidence" value="ECO:0007669"/>
    <property type="project" value="UniProtKB-KW"/>
</dbReference>
<dbReference type="PROSITE" id="PS50109">
    <property type="entry name" value="HIS_KIN"/>
    <property type="match status" value="1"/>
</dbReference>
<dbReference type="PANTHER" id="PTHR43711">
    <property type="entry name" value="TWO-COMPONENT HISTIDINE KINASE"/>
    <property type="match status" value="1"/>
</dbReference>
<evidence type="ECO:0000256" key="5">
    <source>
        <dbReference type="ARBA" id="ARBA00022777"/>
    </source>
</evidence>
<evidence type="ECO:0000256" key="2">
    <source>
        <dbReference type="ARBA" id="ARBA00012438"/>
    </source>
</evidence>
<dbReference type="AlphaFoldDB" id="A0A170SK61"/>
<evidence type="ECO:0000256" key="1">
    <source>
        <dbReference type="ARBA" id="ARBA00000085"/>
    </source>
</evidence>
<comment type="catalytic activity">
    <reaction evidence="1">
        <text>ATP + protein L-histidine = ADP + protein N-phospho-L-histidine.</text>
        <dbReference type="EC" id="2.7.13.3"/>
    </reaction>
</comment>
<evidence type="ECO:0000256" key="4">
    <source>
        <dbReference type="ARBA" id="ARBA00022679"/>
    </source>
</evidence>
<evidence type="ECO:0000313" key="8">
    <source>
        <dbReference type="EMBL" id="GAT78090.1"/>
    </source>
</evidence>
<keyword evidence="3" id="KW-0597">Phosphoprotein</keyword>
<keyword evidence="5" id="KW-0418">Kinase</keyword>
<keyword evidence="6" id="KW-0902">Two-component regulatory system</keyword>
<dbReference type="Pfam" id="PF02518">
    <property type="entry name" value="HATPase_c"/>
    <property type="match status" value="1"/>
</dbReference>
<accession>A0A170SK61</accession>
<evidence type="ECO:0000256" key="6">
    <source>
        <dbReference type="ARBA" id="ARBA00023012"/>
    </source>
</evidence>
<feature type="domain" description="Histidine kinase" evidence="7">
    <location>
        <begin position="1"/>
        <end position="140"/>
    </location>
</feature>
<dbReference type="EMBL" id="BDDM01000096">
    <property type="protein sequence ID" value="GAT78090.1"/>
    <property type="molecule type" value="Genomic_DNA"/>
</dbReference>
<comment type="caution">
    <text evidence="8">The sequence shown here is derived from an EMBL/GenBank/DDBJ whole genome shotgun (WGS) entry which is preliminary data.</text>
</comment>
<dbReference type="Proteomes" id="UP000092731">
    <property type="component" value="Unassembled WGS sequence"/>
</dbReference>
<dbReference type="InterPro" id="IPR003594">
    <property type="entry name" value="HATPase_dom"/>
</dbReference>
<dbReference type="FunFam" id="3.30.565.10:FF:000006">
    <property type="entry name" value="Sensor histidine kinase WalK"/>
    <property type="match status" value="1"/>
</dbReference>
<dbReference type="PRINTS" id="PR00344">
    <property type="entry name" value="BCTRLSENSOR"/>
</dbReference>
<dbReference type="InterPro" id="IPR004358">
    <property type="entry name" value="Sig_transdc_His_kin-like_C"/>
</dbReference>
<keyword evidence="4" id="KW-0808">Transferase</keyword>
<proteinExistence type="predicted"/>
<dbReference type="InterPro" id="IPR036890">
    <property type="entry name" value="HATPase_C_sf"/>
</dbReference>